<evidence type="ECO:0000256" key="1">
    <source>
        <dbReference type="SAM" id="Phobius"/>
    </source>
</evidence>
<dbReference type="AlphaFoldDB" id="A0A182QWC6"/>
<dbReference type="VEuPathDB" id="VectorBase:AFAF018186"/>
<keyword evidence="1" id="KW-0812">Transmembrane</keyword>
<sequence length="263" mass="28819">MQHHPGSWYIPWGVPGMGLQKMLAVPFNPATAGFHQPQIAAAAPQQPQLTASQTQSQLTAINLNSVGVVPVRQKATPVSVPSNTLIMPMRKHRSVVKQAVAALHIARYDATHCIEDPDHHLERGRFWKENRLMAALFRWLFVPGWFCKQRRSALVLNGSNDGLPTAAIAQTGSVGAITSVCQKSKEPKSDLRRDAKAAVSLVSMLPFTTTLPSLLLLMVMIMPPPTPPPVINRFGAMDTSCKSLLTAWCDFGPVEQRCKVIFV</sequence>
<dbReference type="STRING" id="69004.A0A182QWC6"/>
<proteinExistence type="predicted"/>
<keyword evidence="3" id="KW-1185">Reference proteome</keyword>
<feature type="transmembrane region" description="Helical" evidence="1">
    <location>
        <begin position="198"/>
        <end position="222"/>
    </location>
</feature>
<protein>
    <submittedName>
        <fullName evidence="2">Uncharacterized protein</fullName>
    </submittedName>
</protein>
<name>A0A182QWC6_9DIPT</name>
<reference evidence="2" key="2">
    <citation type="submission" date="2020-05" db="UniProtKB">
        <authorList>
            <consortium name="EnsemblMetazoa"/>
        </authorList>
    </citation>
    <scope>IDENTIFICATION</scope>
    <source>
        <strain evidence="2">FAR1</strain>
    </source>
</reference>
<keyword evidence="1" id="KW-1133">Transmembrane helix</keyword>
<dbReference type="Proteomes" id="UP000075886">
    <property type="component" value="Unassembled WGS sequence"/>
</dbReference>
<dbReference type="EnsemblMetazoa" id="AFAF018186-RA">
    <property type="protein sequence ID" value="AFAF018186-PA"/>
    <property type="gene ID" value="AFAF018186"/>
</dbReference>
<evidence type="ECO:0000313" key="2">
    <source>
        <dbReference type="EnsemblMetazoa" id="AFAF018186-PA"/>
    </source>
</evidence>
<accession>A0A182QWC6</accession>
<evidence type="ECO:0000313" key="3">
    <source>
        <dbReference type="Proteomes" id="UP000075886"/>
    </source>
</evidence>
<keyword evidence="1" id="KW-0472">Membrane</keyword>
<dbReference type="EMBL" id="AXCN02000619">
    <property type="status" value="NOT_ANNOTATED_CDS"/>
    <property type="molecule type" value="Genomic_DNA"/>
</dbReference>
<reference evidence="3" key="1">
    <citation type="submission" date="2014-01" db="EMBL/GenBank/DDBJ databases">
        <title>The Genome Sequence of Anopheles farauti FAR1 (V2).</title>
        <authorList>
            <consortium name="The Broad Institute Genomics Platform"/>
            <person name="Neafsey D.E."/>
            <person name="Besansky N."/>
            <person name="Howell P."/>
            <person name="Walton C."/>
            <person name="Young S.K."/>
            <person name="Zeng Q."/>
            <person name="Gargeya S."/>
            <person name="Fitzgerald M."/>
            <person name="Haas B."/>
            <person name="Abouelleil A."/>
            <person name="Allen A.W."/>
            <person name="Alvarado L."/>
            <person name="Arachchi H.M."/>
            <person name="Berlin A.M."/>
            <person name="Chapman S.B."/>
            <person name="Gainer-Dewar J."/>
            <person name="Goldberg J."/>
            <person name="Griggs A."/>
            <person name="Gujja S."/>
            <person name="Hansen M."/>
            <person name="Howarth C."/>
            <person name="Imamovic A."/>
            <person name="Ireland A."/>
            <person name="Larimer J."/>
            <person name="McCowan C."/>
            <person name="Murphy C."/>
            <person name="Pearson M."/>
            <person name="Poon T.W."/>
            <person name="Priest M."/>
            <person name="Roberts A."/>
            <person name="Saif S."/>
            <person name="Shea T."/>
            <person name="Sisk P."/>
            <person name="Sykes S."/>
            <person name="Wortman J."/>
            <person name="Nusbaum C."/>
            <person name="Birren B."/>
        </authorList>
    </citation>
    <scope>NUCLEOTIDE SEQUENCE [LARGE SCALE GENOMIC DNA]</scope>
    <source>
        <strain evidence="3">FAR1</strain>
    </source>
</reference>
<organism evidence="2 3">
    <name type="scientific">Anopheles farauti</name>
    <dbReference type="NCBI Taxonomy" id="69004"/>
    <lineage>
        <taxon>Eukaryota</taxon>
        <taxon>Metazoa</taxon>
        <taxon>Ecdysozoa</taxon>
        <taxon>Arthropoda</taxon>
        <taxon>Hexapoda</taxon>
        <taxon>Insecta</taxon>
        <taxon>Pterygota</taxon>
        <taxon>Neoptera</taxon>
        <taxon>Endopterygota</taxon>
        <taxon>Diptera</taxon>
        <taxon>Nematocera</taxon>
        <taxon>Culicoidea</taxon>
        <taxon>Culicidae</taxon>
        <taxon>Anophelinae</taxon>
        <taxon>Anopheles</taxon>
    </lineage>
</organism>